<protein>
    <submittedName>
        <fullName evidence="1">Uncharacterized protein</fullName>
    </submittedName>
</protein>
<sequence>MGFNSTVLVLNDRLGEIEREPEKFVEAMLSGIYGFGYEQVNFYPGQSTVMSCTHADTVTILAVGGNCATKLGQFHNGGHHHTEEAQVQLLRELADKYGFTLRKKPAKKAKR</sequence>
<evidence type="ECO:0000313" key="1">
    <source>
        <dbReference type="EMBL" id="KKN88763.1"/>
    </source>
</evidence>
<dbReference type="AlphaFoldDB" id="A0A0F9XAY8"/>
<organism evidence="1">
    <name type="scientific">marine sediment metagenome</name>
    <dbReference type="NCBI Taxonomy" id="412755"/>
    <lineage>
        <taxon>unclassified sequences</taxon>
        <taxon>metagenomes</taxon>
        <taxon>ecological metagenomes</taxon>
    </lineage>
</organism>
<gene>
    <name evidence="1" type="ORF">LCGC14_0243700</name>
</gene>
<comment type="caution">
    <text evidence="1">The sequence shown here is derived from an EMBL/GenBank/DDBJ whole genome shotgun (WGS) entry which is preliminary data.</text>
</comment>
<proteinExistence type="predicted"/>
<dbReference type="EMBL" id="LAZR01000125">
    <property type="protein sequence ID" value="KKN88763.1"/>
    <property type="molecule type" value="Genomic_DNA"/>
</dbReference>
<reference evidence="1" key="1">
    <citation type="journal article" date="2015" name="Nature">
        <title>Complex archaea that bridge the gap between prokaryotes and eukaryotes.</title>
        <authorList>
            <person name="Spang A."/>
            <person name="Saw J.H."/>
            <person name="Jorgensen S.L."/>
            <person name="Zaremba-Niedzwiedzka K."/>
            <person name="Martijn J."/>
            <person name="Lind A.E."/>
            <person name="van Eijk R."/>
            <person name="Schleper C."/>
            <person name="Guy L."/>
            <person name="Ettema T.J."/>
        </authorList>
    </citation>
    <scope>NUCLEOTIDE SEQUENCE</scope>
</reference>
<accession>A0A0F9XAY8</accession>
<name>A0A0F9XAY8_9ZZZZ</name>